<dbReference type="EMBL" id="RDSM01000003">
    <property type="protein sequence ID" value="RXH54534.1"/>
    <property type="molecule type" value="Genomic_DNA"/>
</dbReference>
<sequence>MERLRLVLIAVAGLGLTTALQSQQELPRLPSDATPVYPAPATTVAGVLQEMTSRAAIIFAGTVTSVRLPNPGEQAGNAAAGVVEVEFRVEQAVSGPAAGSTYIVREWAGLWRDGPRFEVGQRRLMLLRSPGPGGLSSPVDGLDGAIPVTGGDLVSPSARIAQGVQAHAAKAAKAVMPVQNTVSRVDLRWLQAKTLRSTNSISPALSRVATGFALGGVSTPEPATNLQPELGQVLGMLLIWQESLHAAH</sequence>
<reference evidence="2" key="2">
    <citation type="submission" date="2019-02" db="EMBL/GenBank/DDBJ databases">
        <title>Granulicella sibirica sp. nov., a psychrotolerant acidobacterium isolated from an organic soil layer in forested tundra, West Siberia.</title>
        <authorList>
            <person name="Oshkin I.Y."/>
            <person name="Kulichevskaya I.S."/>
            <person name="Rijpstra W.I.C."/>
            <person name="Sinninghe Damste J.S."/>
            <person name="Rakitin A.L."/>
            <person name="Ravin N.V."/>
            <person name="Dedysh S.N."/>
        </authorList>
    </citation>
    <scope>NUCLEOTIDE SEQUENCE [LARGE SCALE GENOMIC DNA]</scope>
    <source>
        <strain evidence="2">AF10</strain>
    </source>
</reference>
<protein>
    <submittedName>
        <fullName evidence="1">Uncharacterized protein</fullName>
    </submittedName>
</protein>
<proteinExistence type="predicted"/>
<dbReference type="Proteomes" id="UP000289437">
    <property type="component" value="Unassembled WGS sequence"/>
</dbReference>
<evidence type="ECO:0000313" key="1">
    <source>
        <dbReference type="EMBL" id="RXH54534.1"/>
    </source>
</evidence>
<keyword evidence="2" id="KW-1185">Reference proteome</keyword>
<gene>
    <name evidence="1" type="ORF">GRAN_3637</name>
</gene>
<dbReference type="AlphaFoldDB" id="A0A4V1L550"/>
<reference evidence="1 2" key="1">
    <citation type="submission" date="2018-11" db="EMBL/GenBank/DDBJ databases">
        <authorList>
            <person name="Mardanov A.V."/>
            <person name="Ravin N.V."/>
            <person name="Dedysh S.N."/>
        </authorList>
    </citation>
    <scope>NUCLEOTIDE SEQUENCE [LARGE SCALE GENOMIC DNA]</scope>
    <source>
        <strain evidence="1 2">AF10</strain>
    </source>
</reference>
<dbReference type="OrthoDB" id="120564at2"/>
<accession>A0A4V1L550</accession>
<comment type="caution">
    <text evidence="1">The sequence shown here is derived from an EMBL/GenBank/DDBJ whole genome shotgun (WGS) entry which is preliminary data.</text>
</comment>
<name>A0A4V1L550_9BACT</name>
<dbReference type="RefSeq" id="WP_128914306.1">
    <property type="nucleotide sequence ID" value="NZ_RDSM01000003.1"/>
</dbReference>
<evidence type="ECO:0000313" key="2">
    <source>
        <dbReference type="Proteomes" id="UP000289437"/>
    </source>
</evidence>
<organism evidence="1 2">
    <name type="scientific">Granulicella sibirica</name>
    <dbReference type="NCBI Taxonomy" id="2479048"/>
    <lineage>
        <taxon>Bacteria</taxon>
        <taxon>Pseudomonadati</taxon>
        <taxon>Acidobacteriota</taxon>
        <taxon>Terriglobia</taxon>
        <taxon>Terriglobales</taxon>
        <taxon>Acidobacteriaceae</taxon>
        <taxon>Granulicella</taxon>
    </lineage>
</organism>